<dbReference type="PANTHER" id="PTHR46844:SF1">
    <property type="entry name" value="SLR5058 PROTEIN"/>
    <property type="match status" value="1"/>
</dbReference>
<gene>
    <name evidence="2" type="ORF">OGM63_14465</name>
</gene>
<dbReference type="PANTHER" id="PTHR46844">
    <property type="entry name" value="SLR5058 PROTEIN"/>
    <property type="match status" value="1"/>
</dbReference>
<evidence type="ECO:0000313" key="2">
    <source>
        <dbReference type="EMBL" id="MCV3214704.1"/>
    </source>
</evidence>
<evidence type="ECO:0000313" key="3">
    <source>
        <dbReference type="Proteomes" id="UP001526143"/>
    </source>
</evidence>
<dbReference type="Pfam" id="PF22727">
    <property type="entry name" value="NCH2"/>
    <property type="match status" value="1"/>
</dbReference>
<dbReference type="Gene3D" id="3.40.50.300">
    <property type="entry name" value="P-loop containing nucleotide triphosphate hydrolases"/>
    <property type="match status" value="1"/>
</dbReference>
<keyword evidence="3" id="KW-1185">Reference proteome</keyword>
<accession>A0ABT3B1E8</accession>
<dbReference type="Pfam" id="PF05729">
    <property type="entry name" value="NACHT"/>
    <property type="match status" value="1"/>
</dbReference>
<dbReference type="InterPro" id="IPR007111">
    <property type="entry name" value="NACHT_NTPase"/>
</dbReference>
<reference evidence="2 3" key="1">
    <citation type="submission" date="2022-10" db="EMBL/GenBank/DDBJ databases">
        <title>Identification of biosynthetic pathway for the production of the potent trypsin inhibitor radiosumin.</title>
        <authorList>
            <person name="Fewer D.P."/>
            <person name="Delbaje E."/>
            <person name="Ouyang X."/>
            <person name="Agostino P.D."/>
            <person name="Wahlsten M."/>
            <person name="Jokela J."/>
            <person name="Permi P."/>
            <person name="Haapaniemi E."/>
            <person name="Koistinen H."/>
        </authorList>
    </citation>
    <scope>NUCLEOTIDE SEQUENCE [LARGE SCALE GENOMIC DNA]</scope>
    <source>
        <strain evidence="2 3">NIES-515</strain>
    </source>
</reference>
<evidence type="ECO:0000259" key="1">
    <source>
        <dbReference type="PROSITE" id="PS50837"/>
    </source>
</evidence>
<dbReference type="RefSeq" id="WP_263746278.1">
    <property type="nucleotide sequence ID" value="NZ_JAOWRF010000212.1"/>
</dbReference>
<dbReference type="Proteomes" id="UP001526143">
    <property type="component" value="Unassembled WGS sequence"/>
</dbReference>
<dbReference type="EMBL" id="JAOWRF010000212">
    <property type="protein sequence ID" value="MCV3214704.1"/>
    <property type="molecule type" value="Genomic_DNA"/>
</dbReference>
<organism evidence="2 3">
    <name type="scientific">Plectonema radiosum NIES-515</name>
    <dbReference type="NCBI Taxonomy" id="2986073"/>
    <lineage>
        <taxon>Bacteria</taxon>
        <taxon>Bacillati</taxon>
        <taxon>Cyanobacteriota</taxon>
        <taxon>Cyanophyceae</taxon>
        <taxon>Oscillatoriophycideae</taxon>
        <taxon>Oscillatoriales</taxon>
        <taxon>Microcoleaceae</taxon>
        <taxon>Plectonema</taxon>
    </lineage>
</organism>
<name>A0ABT3B1E8_9CYAN</name>
<sequence length="773" mass="88604">MFYFMVKRSLQASLTGIQQAKKAFARKRWTQENLALEVNLKTRQPIWRFFSGRAVERHTFFEICSVLDLNWREIAENPPAEFSERREFAQPTGLNIDVLVQQVRSQRKDKIQDQCGILQLLDISHPVGIDDIYIDVNILEEIESLQWLALDDLQKLGPEQFDRFGLGEVDEKQIPGMRAVETYSKLRVLGKPGVGKTTFLQHLAIQCNRGAFAANQVPVFITLRNFAESPGRSDFSLLNYISQEFLTSGISENSVIEKLLQAGRVLLLLDGIDEVLKQQSNAVLKEIRSFSDKYHKNRFVVTCRTASQKLRVRGFSDVEIAPFTQAQIQAFAQKWFVTFTKTNATDGQAQGVEFIQKLDEPSNWQFLRLVVTPLFLHLACWVFHGQGKFPTKRTDFYKQGLDLLLGKWDEARGVERDEIYQGFLLPQKLKLLSQIAAATFEKGQYFFDQRVLEQYIGDYIRNLTDAPIEPEELQLESEAALKAMEAQHGLLAERARGVFSFSSLAFQEYFTARNIVASHNLQAFEQALSGLVSHINDPHWHEIFLLTAGMLRSADSLMQLMKQQIDALVGSDPYLQEFLTWASQKSKDTLSPPLVATARSFYLALARTPHLASHFTLASTLDQGMFLDAALDDLLLECAVDRSQDFAHAYVCAEAINNIMVMVLDAGLYKSLEQLKDEFPNSRQNQERFQAWWQTNYSAWAQQLKKTIANYRNIHHHWNFSPQQQEVLQRYYDANQLLLDCLNSNCEVTPGIRTEIEASLLLPTKELEEREWQ</sequence>
<protein>
    <submittedName>
        <fullName evidence="2">NACHT domain-containing NTPase</fullName>
    </submittedName>
</protein>
<comment type="caution">
    <text evidence="2">The sequence shown here is derived from an EMBL/GenBank/DDBJ whole genome shotgun (WGS) entry which is preliminary data.</text>
</comment>
<dbReference type="InterPro" id="IPR027417">
    <property type="entry name" value="P-loop_NTPase"/>
</dbReference>
<dbReference type="SUPFAM" id="SSF52540">
    <property type="entry name" value="P-loop containing nucleoside triphosphate hydrolases"/>
    <property type="match status" value="1"/>
</dbReference>
<dbReference type="InterPro" id="IPR054501">
    <property type="entry name" value="NCH2"/>
</dbReference>
<feature type="domain" description="NACHT" evidence="1">
    <location>
        <begin position="184"/>
        <end position="305"/>
    </location>
</feature>
<dbReference type="PROSITE" id="PS50837">
    <property type="entry name" value="NACHT"/>
    <property type="match status" value="1"/>
</dbReference>
<proteinExistence type="predicted"/>